<dbReference type="PANTHER" id="PTHR13029">
    <property type="match status" value="1"/>
</dbReference>
<evidence type="ECO:0000313" key="3">
    <source>
        <dbReference type="EMBL" id="RHB35539.1"/>
    </source>
</evidence>
<accession>A0A413VPS0</accession>
<feature type="chain" id="PRO_5019550953" evidence="1">
    <location>
        <begin position="23"/>
        <end position="422"/>
    </location>
</feature>
<comment type="caution">
    <text evidence="3">The sequence shown here is derived from an EMBL/GenBank/DDBJ whole genome shotgun (WGS) entry which is preliminary data.</text>
</comment>
<protein>
    <submittedName>
        <fullName evidence="3">T9SS C-terminal target domain-containing protein</fullName>
    </submittedName>
</protein>
<evidence type="ECO:0000256" key="1">
    <source>
        <dbReference type="SAM" id="SignalP"/>
    </source>
</evidence>
<dbReference type="Proteomes" id="UP000284379">
    <property type="component" value="Unassembled WGS sequence"/>
</dbReference>
<dbReference type="NCBIfam" id="TIGR04183">
    <property type="entry name" value="Por_Secre_tail"/>
    <property type="match status" value="1"/>
</dbReference>
<feature type="domain" description="Peptidase S74" evidence="2">
    <location>
        <begin position="185"/>
        <end position="311"/>
    </location>
</feature>
<dbReference type="RefSeq" id="WP_122201498.1">
    <property type="nucleotide sequence ID" value="NZ_CABJFV010000006.1"/>
</dbReference>
<feature type="signal peptide" evidence="1">
    <location>
        <begin position="1"/>
        <end position="22"/>
    </location>
</feature>
<evidence type="ECO:0000313" key="4">
    <source>
        <dbReference type="Proteomes" id="UP000284379"/>
    </source>
</evidence>
<dbReference type="InterPro" id="IPR030392">
    <property type="entry name" value="S74_ICA"/>
</dbReference>
<dbReference type="InterPro" id="IPR051577">
    <property type="entry name" value="MRF-like"/>
</dbReference>
<gene>
    <name evidence="3" type="ORF">DW888_10505</name>
</gene>
<organism evidence="3 4">
    <name type="scientific">Bacteroides nordii</name>
    <dbReference type="NCBI Taxonomy" id="291645"/>
    <lineage>
        <taxon>Bacteria</taxon>
        <taxon>Pseudomonadati</taxon>
        <taxon>Bacteroidota</taxon>
        <taxon>Bacteroidia</taxon>
        <taxon>Bacteroidales</taxon>
        <taxon>Bacteroidaceae</taxon>
        <taxon>Bacteroides</taxon>
    </lineage>
</organism>
<sequence>MKTKQVFFISIILSFFCLLSHAQLKVLSNGKTGIGTNNPKYGLLDIGKTGVNNGLAIYDSSLTNPVPLRLYSDGDYGYLNFGGVTSKGITIKKDGRIGLGYYEAIDYSVMSPFINVFIDPTHPVGALLAEVKFPFEYGDVITVMSRRDTDMAYVVRKGNLSVNEITFYANGEGTVYAKNNYLTASDESYKENVTSINNSLNRIKQMRGVTYKLKEQVDETIVTANTLQNDSSSDTLSAQFPVPVEIANKIKAENKRKRAGFIAQELEGIFPEAVYTLPNGKKAIAYSEIIPLLVEAIKEQQNEIDELKQSQTIQTRSLTDDADEQSDVNSLMNEKRKAKLYSNIPNPFKEETTISYFVSEAVSSASLHIYNLQGKQMKQVVITERGNNSIVLKGYEFVPGMYMYSLIVDGKEVDTKKMILTE</sequence>
<dbReference type="Pfam" id="PF13884">
    <property type="entry name" value="Peptidase_S74"/>
    <property type="match status" value="2"/>
</dbReference>
<proteinExistence type="predicted"/>
<dbReference type="AlphaFoldDB" id="A0A413VPS0"/>
<dbReference type="PROSITE" id="PS51688">
    <property type="entry name" value="ICA"/>
    <property type="match status" value="1"/>
</dbReference>
<dbReference type="EMBL" id="QSGO01000006">
    <property type="protein sequence ID" value="RHB35539.1"/>
    <property type="molecule type" value="Genomic_DNA"/>
</dbReference>
<name>A0A413VPS0_9BACE</name>
<keyword evidence="1" id="KW-0732">Signal</keyword>
<evidence type="ECO:0000259" key="2">
    <source>
        <dbReference type="PROSITE" id="PS51688"/>
    </source>
</evidence>
<dbReference type="InterPro" id="IPR026444">
    <property type="entry name" value="Secre_tail"/>
</dbReference>
<reference evidence="3 4" key="1">
    <citation type="submission" date="2018-08" db="EMBL/GenBank/DDBJ databases">
        <title>A genome reference for cultivated species of the human gut microbiota.</title>
        <authorList>
            <person name="Zou Y."/>
            <person name="Xue W."/>
            <person name="Luo G."/>
        </authorList>
    </citation>
    <scope>NUCLEOTIDE SEQUENCE [LARGE SCALE GENOMIC DNA]</scope>
    <source>
        <strain evidence="3 4">AM40-30BH</strain>
    </source>
</reference>